<dbReference type="InterPro" id="IPR037401">
    <property type="entry name" value="SnoaL-like"/>
</dbReference>
<evidence type="ECO:0000313" key="3">
    <source>
        <dbReference type="Proteomes" id="UP001165541"/>
    </source>
</evidence>
<accession>A0ABT0YKH6</accession>
<dbReference type="RefSeq" id="WP_251777437.1">
    <property type="nucleotide sequence ID" value="NZ_JAMKFE010000003.1"/>
</dbReference>
<evidence type="ECO:0000313" key="2">
    <source>
        <dbReference type="EMBL" id="MCM5679238.1"/>
    </source>
</evidence>
<dbReference type="Pfam" id="PF12680">
    <property type="entry name" value="SnoaL_2"/>
    <property type="match status" value="1"/>
</dbReference>
<evidence type="ECO:0000259" key="1">
    <source>
        <dbReference type="Pfam" id="PF12680"/>
    </source>
</evidence>
<dbReference type="SUPFAM" id="SSF54427">
    <property type="entry name" value="NTF2-like"/>
    <property type="match status" value="1"/>
</dbReference>
<sequence>MQAPAPAPAQHEPHAARLVHFFETMTPAALDRLSEIYTTDCRFKDPFNEVRGLDAVRRIYSHMYTTLDEPRFEVTHAMTQDRNCVLTWNFRFRFRRRAEVQTVHGTSHLVLDADGRIADHRDYWDAAGEFYEKLPLVGGLMRWLRRKVQSA</sequence>
<dbReference type="EMBL" id="JAMKFE010000003">
    <property type="protein sequence ID" value="MCM5679238.1"/>
    <property type="molecule type" value="Genomic_DNA"/>
</dbReference>
<dbReference type="Gene3D" id="3.10.450.50">
    <property type="match status" value="1"/>
</dbReference>
<feature type="domain" description="SnoaL-like" evidence="1">
    <location>
        <begin position="20"/>
        <end position="120"/>
    </location>
</feature>
<protein>
    <submittedName>
        <fullName evidence="2">Nuclear transport factor 2 family protein</fullName>
    </submittedName>
</protein>
<gene>
    <name evidence="2" type="ORF">M8A51_06800</name>
</gene>
<dbReference type="InterPro" id="IPR032710">
    <property type="entry name" value="NTF2-like_dom_sf"/>
</dbReference>
<name>A0ABT0YKH6_9BURK</name>
<proteinExistence type="predicted"/>
<comment type="caution">
    <text evidence="2">The sequence shown here is derived from an EMBL/GenBank/DDBJ whole genome shotgun (WGS) entry which is preliminary data.</text>
</comment>
<organism evidence="2 3">
    <name type="scientific">Caldimonas mangrovi</name>
    <dbReference type="NCBI Taxonomy" id="2944811"/>
    <lineage>
        <taxon>Bacteria</taxon>
        <taxon>Pseudomonadati</taxon>
        <taxon>Pseudomonadota</taxon>
        <taxon>Betaproteobacteria</taxon>
        <taxon>Burkholderiales</taxon>
        <taxon>Sphaerotilaceae</taxon>
        <taxon>Caldimonas</taxon>
    </lineage>
</organism>
<dbReference type="Proteomes" id="UP001165541">
    <property type="component" value="Unassembled WGS sequence"/>
</dbReference>
<reference evidence="2" key="1">
    <citation type="submission" date="2022-05" db="EMBL/GenBank/DDBJ databases">
        <title>Schlegelella sp. nov., isolated from mangrove soil.</title>
        <authorList>
            <person name="Liu Y."/>
            <person name="Ge X."/>
            <person name="Liu W."/>
        </authorList>
    </citation>
    <scope>NUCLEOTIDE SEQUENCE</scope>
    <source>
        <strain evidence="2">S2-27</strain>
    </source>
</reference>
<keyword evidence="3" id="KW-1185">Reference proteome</keyword>